<dbReference type="Pfam" id="PF00383">
    <property type="entry name" value="dCMP_cyt_deam_1"/>
    <property type="match status" value="1"/>
</dbReference>
<dbReference type="InterPro" id="IPR016192">
    <property type="entry name" value="APOBEC/CMP_deaminase_Zn-bd"/>
</dbReference>
<dbReference type="CDD" id="cd01284">
    <property type="entry name" value="Riboflavin_deaminase-reductase"/>
    <property type="match status" value="1"/>
</dbReference>
<dbReference type="SUPFAM" id="SSF53597">
    <property type="entry name" value="Dihydrofolate reductase-like"/>
    <property type="match status" value="1"/>
</dbReference>
<dbReference type="EC" id="3.5.4.26" evidence="13"/>
<evidence type="ECO:0000259" key="17">
    <source>
        <dbReference type="PROSITE" id="PS51747"/>
    </source>
</evidence>
<comment type="catalytic activity">
    <reaction evidence="13">
        <text>2,5-diamino-6-hydroxy-4-(5-phosphoribosylamino)-pyrimidine + H2O + H(+) = 5-amino-6-(5-phospho-D-ribosylamino)uracil + NH4(+)</text>
        <dbReference type="Rhea" id="RHEA:21868"/>
        <dbReference type="ChEBI" id="CHEBI:15377"/>
        <dbReference type="ChEBI" id="CHEBI:15378"/>
        <dbReference type="ChEBI" id="CHEBI:28938"/>
        <dbReference type="ChEBI" id="CHEBI:58453"/>
        <dbReference type="ChEBI" id="CHEBI:58614"/>
        <dbReference type="EC" id="3.5.4.26"/>
    </reaction>
</comment>
<evidence type="ECO:0000256" key="14">
    <source>
        <dbReference type="PIRSR" id="PIRSR006769-1"/>
    </source>
</evidence>
<dbReference type="EMBL" id="JACHXQ010000007">
    <property type="protein sequence ID" value="MBB3184639.1"/>
    <property type="molecule type" value="Genomic_DNA"/>
</dbReference>
<comment type="catalytic activity">
    <reaction evidence="13">
        <text>5-amino-6-(5-phospho-D-ribitylamino)uracil + NADP(+) = 5-amino-6-(5-phospho-D-ribosylamino)uracil + NADPH + H(+)</text>
        <dbReference type="Rhea" id="RHEA:17845"/>
        <dbReference type="ChEBI" id="CHEBI:15378"/>
        <dbReference type="ChEBI" id="CHEBI:57783"/>
        <dbReference type="ChEBI" id="CHEBI:58349"/>
        <dbReference type="ChEBI" id="CHEBI:58421"/>
        <dbReference type="ChEBI" id="CHEBI:58453"/>
        <dbReference type="EC" id="1.1.1.193"/>
    </reaction>
</comment>
<accession>A0A7W5GZK1</accession>
<keyword evidence="12" id="KW-0511">Multifunctional enzyme</keyword>
<dbReference type="UniPathway" id="UPA00275">
    <property type="reaction ID" value="UER00401"/>
</dbReference>
<feature type="domain" description="CMP/dCMP-type deaminase" evidence="17">
    <location>
        <begin position="10"/>
        <end position="132"/>
    </location>
</feature>
<dbReference type="PANTHER" id="PTHR38011:SF7">
    <property type="entry name" value="2,5-DIAMINO-6-RIBOSYLAMINO-4(3H)-PYRIMIDINONE 5'-PHOSPHATE REDUCTASE"/>
    <property type="match status" value="1"/>
</dbReference>
<evidence type="ECO:0000256" key="8">
    <source>
        <dbReference type="ARBA" id="ARBA00022801"/>
    </source>
</evidence>
<feature type="binding site" evidence="15">
    <location>
        <position position="213"/>
    </location>
    <ligand>
        <name>substrate</name>
    </ligand>
</feature>
<name>A0A7W5GZK1_9GAMM</name>
<dbReference type="EC" id="1.1.1.193" evidence="13"/>
<keyword evidence="19" id="KW-1185">Reference proteome</keyword>
<dbReference type="RefSeq" id="WP_183314404.1">
    <property type="nucleotide sequence ID" value="NZ_JACHXQ010000007.1"/>
</dbReference>
<dbReference type="GO" id="GO:0008703">
    <property type="term" value="F:5-amino-6-(5-phosphoribosylamino)uracil reductase activity"/>
    <property type="evidence" value="ECO:0007669"/>
    <property type="project" value="UniProtKB-EC"/>
</dbReference>
<feature type="binding site" evidence="15">
    <location>
        <position position="163"/>
    </location>
    <ligand>
        <name>NADP(+)</name>
        <dbReference type="ChEBI" id="CHEBI:58349"/>
    </ligand>
</feature>
<dbReference type="NCBIfam" id="TIGR00227">
    <property type="entry name" value="ribD_Cterm"/>
    <property type="match status" value="1"/>
</dbReference>
<dbReference type="Gene3D" id="3.40.430.10">
    <property type="entry name" value="Dihydrofolate Reductase, subunit A"/>
    <property type="match status" value="1"/>
</dbReference>
<feature type="binding site" evidence="15">
    <location>
        <position position="312"/>
    </location>
    <ligand>
        <name>substrate</name>
    </ligand>
</feature>
<evidence type="ECO:0000313" key="19">
    <source>
        <dbReference type="Proteomes" id="UP000563050"/>
    </source>
</evidence>
<evidence type="ECO:0000256" key="3">
    <source>
        <dbReference type="ARBA" id="ARBA00004910"/>
    </source>
</evidence>
<evidence type="ECO:0000256" key="4">
    <source>
        <dbReference type="ARBA" id="ARBA00005259"/>
    </source>
</evidence>
<dbReference type="SUPFAM" id="SSF53927">
    <property type="entry name" value="Cytidine deaminase-like"/>
    <property type="match status" value="1"/>
</dbReference>
<evidence type="ECO:0000256" key="16">
    <source>
        <dbReference type="PIRSR" id="PIRSR006769-3"/>
    </source>
</evidence>
<evidence type="ECO:0000256" key="15">
    <source>
        <dbReference type="PIRSR" id="PIRSR006769-2"/>
    </source>
</evidence>
<dbReference type="Gene3D" id="3.40.140.10">
    <property type="entry name" value="Cytidine Deaminase, domain 2"/>
    <property type="match status" value="1"/>
</dbReference>
<dbReference type="GO" id="GO:0008835">
    <property type="term" value="F:diaminohydroxyphosphoribosylaminopyrimidine deaminase activity"/>
    <property type="evidence" value="ECO:0007669"/>
    <property type="project" value="UniProtKB-EC"/>
</dbReference>
<evidence type="ECO:0000256" key="6">
    <source>
        <dbReference type="ARBA" id="ARBA00022619"/>
    </source>
</evidence>
<reference evidence="18 19" key="1">
    <citation type="submission" date="2020-08" db="EMBL/GenBank/DDBJ databases">
        <title>Genomic Encyclopedia of Type Strains, Phase III (KMG-III): the genomes of soil and plant-associated and newly described type strains.</title>
        <authorList>
            <person name="Whitman W."/>
        </authorList>
    </citation>
    <scope>NUCLEOTIDE SEQUENCE [LARGE SCALE GENOMIC DNA]</scope>
    <source>
        <strain evidence="18 19">CECT 7341</strain>
    </source>
</reference>
<sequence length="403" mass="43763">MAEPFIEEHTFPEAWMARALTLARRGRYTTDPNPRVGCVLVKEGRVVGEGWHERVGEPHAEIHALRVAGDAARGATAYVTLEPCAHQGRTGPCALALVEAGVTRVVVAMQDPNPQVAGRGIALLRDAGVEVSVGLLEEEALALNPGFVMRMSHGRPFVRLKMAMSLDGRTAMRSGESQWITGPQARREVQRLRARSSAILTGVESIIFDNARLTVRPEQLELPEGEALAARQPLRVVVDSRLRLPLAAACLREPGRTLVATLEDHEPERRERLEEAGAEVVAMPAGADGRVDLDALLQHLAEMEQANEVLLETGATLAGAMLEAGLIDEMQLFVAPTLLGGEARPLFELPGLSLMAQQKGLEVHDIRAVGQDWRITARPRRRTGSAVTLGEERRGQVAEGVLR</sequence>
<proteinExistence type="inferred from homology"/>
<keyword evidence="10 13" id="KW-0521">NADP</keyword>
<evidence type="ECO:0000256" key="2">
    <source>
        <dbReference type="ARBA" id="ARBA00004882"/>
    </source>
</evidence>
<feature type="binding site" evidence="15">
    <location>
        <begin position="314"/>
        <end position="320"/>
    </location>
    <ligand>
        <name>NADP(+)</name>
        <dbReference type="ChEBI" id="CHEBI:58349"/>
    </ligand>
</feature>
<feature type="binding site" evidence="16">
    <location>
        <position position="84"/>
    </location>
    <ligand>
        <name>Zn(2+)</name>
        <dbReference type="ChEBI" id="CHEBI:29105"/>
        <note>catalytic</note>
    </ligand>
</feature>
<dbReference type="InterPro" id="IPR016193">
    <property type="entry name" value="Cytidine_deaminase-like"/>
</dbReference>
<dbReference type="InterPro" id="IPR011549">
    <property type="entry name" value="RibD_C"/>
</dbReference>
<dbReference type="NCBIfam" id="TIGR00326">
    <property type="entry name" value="eubact_ribD"/>
    <property type="match status" value="1"/>
</dbReference>
<comment type="similarity">
    <text evidence="5 13">In the C-terminal section; belongs to the HTP reductase family.</text>
</comment>
<dbReference type="Pfam" id="PF01872">
    <property type="entry name" value="RibD_C"/>
    <property type="match status" value="1"/>
</dbReference>
<comment type="cofactor">
    <cofactor evidence="13 16">
        <name>Zn(2+)</name>
        <dbReference type="ChEBI" id="CHEBI:29105"/>
    </cofactor>
    <text evidence="13 16">Binds 1 zinc ion.</text>
</comment>
<dbReference type="InterPro" id="IPR024072">
    <property type="entry name" value="DHFR-like_dom_sf"/>
</dbReference>
<dbReference type="GO" id="GO:0009231">
    <property type="term" value="P:riboflavin biosynthetic process"/>
    <property type="evidence" value="ECO:0007669"/>
    <property type="project" value="UniProtKB-UniPathway"/>
</dbReference>
<dbReference type="InterPro" id="IPR004794">
    <property type="entry name" value="Eubact_RibD"/>
</dbReference>
<dbReference type="PROSITE" id="PS00903">
    <property type="entry name" value="CYT_DCMP_DEAMINASES_1"/>
    <property type="match status" value="1"/>
</dbReference>
<dbReference type="FunFam" id="3.40.140.10:FF:000025">
    <property type="entry name" value="Riboflavin biosynthesis protein RibD"/>
    <property type="match status" value="1"/>
</dbReference>
<evidence type="ECO:0000256" key="5">
    <source>
        <dbReference type="ARBA" id="ARBA00007417"/>
    </source>
</evidence>
<dbReference type="PIRSF" id="PIRSF006769">
    <property type="entry name" value="RibD"/>
    <property type="match status" value="1"/>
</dbReference>
<feature type="binding site" evidence="15">
    <location>
        <position position="240"/>
    </location>
    <ligand>
        <name>NADP(+)</name>
        <dbReference type="ChEBI" id="CHEBI:58349"/>
    </ligand>
</feature>
<comment type="pathway">
    <text evidence="2 13">Cofactor biosynthesis; riboflavin biosynthesis; 5-amino-6-(D-ribitylamino)uracil from GTP: step 2/4.</text>
</comment>
<evidence type="ECO:0000256" key="13">
    <source>
        <dbReference type="PIRNR" id="PIRNR006769"/>
    </source>
</evidence>
<comment type="pathway">
    <text evidence="3 13">Cofactor biosynthesis; riboflavin biosynthesis; 5-amino-6-(D-ribitylamino)uracil from GTP: step 3/4.</text>
</comment>
<keyword evidence="9 13" id="KW-0862">Zinc</keyword>
<dbReference type="AlphaFoldDB" id="A0A7W5GZK1"/>
<keyword evidence="8 13" id="KW-0378">Hydrolase</keyword>
<gene>
    <name evidence="18" type="ORF">FHR95_002213</name>
</gene>
<protein>
    <recommendedName>
        <fullName evidence="13">Riboflavin biosynthesis protein RibD</fullName>
    </recommendedName>
    <domain>
        <recommendedName>
            <fullName evidence="13">Diaminohydroxyphosphoribosylaminopyrimidine deaminase</fullName>
            <shortName evidence="13">DRAP deaminase</shortName>
            <ecNumber evidence="13">3.5.4.26</ecNumber>
        </recommendedName>
        <alternativeName>
            <fullName evidence="13">Riboflavin-specific deaminase</fullName>
        </alternativeName>
    </domain>
    <domain>
        <recommendedName>
            <fullName evidence="13">5-amino-6-(5-phosphoribosylamino)uracil reductase</fullName>
            <ecNumber evidence="13">1.1.1.193</ecNumber>
        </recommendedName>
        <alternativeName>
            <fullName evidence="13">HTP reductase</fullName>
        </alternativeName>
    </domain>
</protein>
<dbReference type="PROSITE" id="PS51747">
    <property type="entry name" value="CYT_DCMP_DEAMINASES_2"/>
    <property type="match status" value="1"/>
</dbReference>
<feature type="binding site" evidence="16">
    <location>
        <position position="93"/>
    </location>
    <ligand>
        <name>Zn(2+)</name>
        <dbReference type="ChEBI" id="CHEBI:29105"/>
        <note>catalytic</note>
    </ligand>
</feature>
<dbReference type="GO" id="GO:0008270">
    <property type="term" value="F:zinc ion binding"/>
    <property type="evidence" value="ECO:0007669"/>
    <property type="project" value="InterPro"/>
</dbReference>
<dbReference type="InterPro" id="IPR002125">
    <property type="entry name" value="CMP_dCMP_dom"/>
</dbReference>
<evidence type="ECO:0000256" key="1">
    <source>
        <dbReference type="ARBA" id="ARBA00002151"/>
    </source>
</evidence>
<dbReference type="InterPro" id="IPR050765">
    <property type="entry name" value="Riboflavin_Biosynth_HTPR"/>
</dbReference>
<evidence type="ECO:0000256" key="11">
    <source>
        <dbReference type="ARBA" id="ARBA00023002"/>
    </source>
</evidence>
<dbReference type="InterPro" id="IPR002734">
    <property type="entry name" value="RibDG_C"/>
</dbReference>
<feature type="binding site" evidence="15">
    <location>
        <position position="209"/>
    </location>
    <ligand>
        <name>NADP(+)</name>
        <dbReference type="ChEBI" id="CHEBI:58349"/>
    </ligand>
</feature>
<evidence type="ECO:0000256" key="10">
    <source>
        <dbReference type="ARBA" id="ARBA00022857"/>
    </source>
</evidence>
<evidence type="ECO:0000256" key="12">
    <source>
        <dbReference type="ARBA" id="ARBA00023268"/>
    </source>
</evidence>
<feature type="binding site" evidence="15">
    <location>
        <position position="216"/>
    </location>
    <ligand>
        <name>substrate</name>
    </ligand>
</feature>
<comment type="function">
    <text evidence="1 13">Converts 2,5-diamino-6-(ribosylamino)-4(3h)-pyrimidinone 5'-phosphate into 5-amino-6-(ribosylamino)-2,4(1h,3h)-pyrimidinedione 5'-phosphate.</text>
</comment>
<feature type="binding site" evidence="15">
    <location>
        <position position="179"/>
    </location>
    <ligand>
        <name>NADP(+)</name>
        <dbReference type="ChEBI" id="CHEBI:58349"/>
    </ligand>
</feature>
<dbReference type="Proteomes" id="UP000563050">
    <property type="component" value="Unassembled WGS sequence"/>
</dbReference>
<keyword evidence="7 13" id="KW-0479">Metal-binding</keyword>
<feature type="binding site" evidence="16">
    <location>
        <position position="59"/>
    </location>
    <ligand>
        <name>Zn(2+)</name>
        <dbReference type="ChEBI" id="CHEBI:29105"/>
        <note>catalytic</note>
    </ligand>
</feature>
<evidence type="ECO:0000256" key="9">
    <source>
        <dbReference type="ARBA" id="ARBA00022833"/>
    </source>
</evidence>
<feature type="active site" description="Proton donor" evidence="14">
    <location>
        <position position="61"/>
    </location>
</feature>
<comment type="similarity">
    <text evidence="4 13">In the N-terminal section; belongs to the cytidine and deoxycytidylate deaminase family.</text>
</comment>
<dbReference type="GO" id="GO:0050661">
    <property type="term" value="F:NADP binding"/>
    <property type="evidence" value="ECO:0007669"/>
    <property type="project" value="InterPro"/>
</dbReference>
<evidence type="ECO:0000313" key="18">
    <source>
        <dbReference type="EMBL" id="MBB3184639.1"/>
    </source>
</evidence>
<dbReference type="PANTHER" id="PTHR38011">
    <property type="entry name" value="DIHYDROFOLATE REDUCTASE FAMILY PROTEIN (AFU_ORTHOLOGUE AFUA_8G06820)"/>
    <property type="match status" value="1"/>
</dbReference>
<comment type="caution">
    <text evidence="18">The sequence shown here is derived from an EMBL/GenBank/DDBJ whole genome shotgun (WGS) entry which is preliminary data.</text>
</comment>
<keyword evidence="6 13" id="KW-0686">Riboflavin biosynthesis</keyword>
<feature type="binding site" evidence="15">
    <location>
        <position position="177"/>
    </location>
    <ligand>
        <name>substrate</name>
    </ligand>
</feature>
<organism evidence="18 19">
    <name type="scientific">Halomonas fontilapidosi</name>
    <dbReference type="NCBI Taxonomy" id="616675"/>
    <lineage>
        <taxon>Bacteria</taxon>
        <taxon>Pseudomonadati</taxon>
        <taxon>Pseudomonadota</taxon>
        <taxon>Gammaproteobacteria</taxon>
        <taxon>Oceanospirillales</taxon>
        <taxon>Halomonadaceae</taxon>
        <taxon>Halomonas</taxon>
    </lineage>
</organism>
<feature type="binding site" evidence="15">
    <location>
        <position position="193"/>
    </location>
    <ligand>
        <name>substrate</name>
    </ligand>
</feature>
<keyword evidence="11 13" id="KW-0560">Oxidoreductase</keyword>
<evidence type="ECO:0000256" key="7">
    <source>
        <dbReference type="ARBA" id="ARBA00022723"/>
    </source>
</evidence>